<organism evidence="2 3">
    <name type="scientific">Pleurodeles waltl</name>
    <name type="common">Iberian ribbed newt</name>
    <dbReference type="NCBI Taxonomy" id="8319"/>
    <lineage>
        <taxon>Eukaryota</taxon>
        <taxon>Metazoa</taxon>
        <taxon>Chordata</taxon>
        <taxon>Craniata</taxon>
        <taxon>Vertebrata</taxon>
        <taxon>Euteleostomi</taxon>
        <taxon>Amphibia</taxon>
        <taxon>Batrachia</taxon>
        <taxon>Caudata</taxon>
        <taxon>Salamandroidea</taxon>
        <taxon>Salamandridae</taxon>
        <taxon>Pleurodelinae</taxon>
        <taxon>Pleurodeles</taxon>
    </lineage>
</organism>
<accession>A0AAV7M370</accession>
<evidence type="ECO:0000313" key="3">
    <source>
        <dbReference type="Proteomes" id="UP001066276"/>
    </source>
</evidence>
<sequence>MTRAYDGSRRKQMASPAVQRAQVGNNGSPVLGYSPVETKWQRTVSGRLVRPLVVETGAGLVRVTPMPEVEMELQHRRWVNEEGLGYRGGGLCWYSEAVPPSRLSPSQSPSGQEQKKRIGSGSDGG</sequence>
<dbReference type="EMBL" id="JANPWB010000014">
    <property type="protein sequence ID" value="KAJ1097007.1"/>
    <property type="molecule type" value="Genomic_DNA"/>
</dbReference>
<evidence type="ECO:0000256" key="1">
    <source>
        <dbReference type="SAM" id="MobiDB-lite"/>
    </source>
</evidence>
<feature type="region of interest" description="Disordered" evidence="1">
    <location>
        <begin position="97"/>
        <end position="125"/>
    </location>
</feature>
<dbReference type="Proteomes" id="UP001066276">
    <property type="component" value="Chromosome 10"/>
</dbReference>
<keyword evidence="3" id="KW-1185">Reference proteome</keyword>
<reference evidence="2" key="1">
    <citation type="journal article" date="2022" name="bioRxiv">
        <title>Sequencing and chromosome-scale assembly of the giantPleurodeles waltlgenome.</title>
        <authorList>
            <person name="Brown T."/>
            <person name="Elewa A."/>
            <person name="Iarovenko S."/>
            <person name="Subramanian E."/>
            <person name="Araus A.J."/>
            <person name="Petzold A."/>
            <person name="Susuki M."/>
            <person name="Suzuki K.-i.T."/>
            <person name="Hayashi T."/>
            <person name="Toyoda A."/>
            <person name="Oliveira C."/>
            <person name="Osipova E."/>
            <person name="Leigh N.D."/>
            <person name="Simon A."/>
            <person name="Yun M.H."/>
        </authorList>
    </citation>
    <scope>NUCLEOTIDE SEQUENCE</scope>
    <source>
        <strain evidence="2">20211129_DDA</strain>
        <tissue evidence="2">Liver</tissue>
    </source>
</reference>
<comment type="caution">
    <text evidence="2">The sequence shown here is derived from an EMBL/GenBank/DDBJ whole genome shotgun (WGS) entry which is preliminary data.</text>
</comment>
<proteinExistence type="predicted"/>
<feature type="region of interest" description="Disordered" evidence="1">
    <location>
        <begin position="1"/>
        <end position="35"/>
    </location>
</feature>
<protein>
    <submittedName>
        <fullName evidence="2">Uncharacterized protein</fullName>
    </submittedName>
</protein>
<evidence type="ECO:0000313" key="2">
    <source>
        <dbReference type="EMBL" id="KAJ1097007.1"/>
    </source>
</evidence>
<name>A0AAV7M370_PLEWA</name>
<dbReference type="AlphaFoldDB" id="A0AAV7M370"/>
<feature type="compositionally biased region" description="Low complexity" evidence="1">
    <location>
        <begin position="99"/>
        <end position="110"/>
    </location>
</feature>
<gene>
    <name evidence="2" type="ORF">NDU88_002137</name>
</gene>